<evidence type="ECO:0000313" key="3">
    <source>
        <dbReference type="Proteomes" id="UP000000819"/>
    </source>
</evidence>
<dbReference type="InterPro" id="IPR005345">
    <property type="entry name" value="PHF5"/>
</dbReference>
<dbReference type="PANTHER" id="PTHR13120">
    <property type="entry name" value="PHD FINGER-LIKE DOMAIN-CONTAINING PROTEIN 5A"/>
    <property type="match status" value="1"/>
</dbReference>
<comment type="similarity">
    <text evidence="1">Belongs to the PHF5 family.</text>
</comment>
<accession>I7L8K7</accession>
<reference evidence="2 3" key="1">
    <citation type="journal article" date="2001" name="Nature">
        <title>Genome sequence and gene compaction of the eukaryote parasite Encephalitozoon cuniculi.</title>
        <authorList>
            <person name="Katinka M.D."/>
            <person name="Duprat S."/>
            <person name="Cornillot E."/>
            <person name="Metenier G."/>
            <person name="Thomarat F."/>
            <person name="Prensier G."/>
            <person name="Barbe V."/>
            <person name="Peyretaillade E."/>
            <person name="Brottier P."/>
            <person name="Wincker P."/>
            <person name="Delbac F."/>
            <person name="El Alaoui H."/>
            <person name="Peyret P."/>
            <person name="Saurin W."/>
            <person name="Gouy M."/>
            <person name="Weissenbach J."/>
            <person name="Vivares C.P."/>
        </authorList>
    </citation>
    <scope>NUCLEOTIDE SEQUENCE [LARGE SCALE GENOMIC DNA]</scope>
    <source>
        <strain evidence="2 3">GB-M1</strain>
    </source>
</reference>
<dbReference type="AlphaFoldDB" id="I7L8K7"/>
<proteinExistence type="inferred from homology"/>
<dbReference type="OrthoDB" id="10248186at2759"/>
<dbReference type="EMBL" id="AL590448">
    <property type="protein sequence ID" value="CCI73967.1"/>
    <property type="molecule type" value="Genomic_DNA"/>
</dbReference>
<gene>
    <name evidence="2" type="ordered locus">ECU08_0985</name>
</gene>
<evidence type="ECO:0000256" key="1">
    <source>
        <dbReference type="ARBA" id="ARBA00008626"/>
    </source>
</evidence>
<protein>
    <submittedName>
        <fullName evidence="2">ECU08_0985 protein</fullName>
    </submittedName>
</protein>
<dbReference type="HOGENOM" id="CLU_2441450_0_0_1"/>
<dbReference type="GeneID" id="77136398"/>
<dbReference type="Proteomes" id="UP000000819">
    <property type="component" value="Chromosome VIII"/>
</dbReference>
<dbReference type="RefSeq" id="NP_001402524.1">
    <property type="nucleotide sequence ID" value="NM_001415227.1"/>
</dbReference>
<keyword evidence="3" id="KW-1185">Reference proteome</keyword>
<name>I7L8K7_ENCCU</name>
<reference evidence="2 3" key="2">
    <citation type="journal article" date="2009" name="BMC Genomics">
        <title>Identification of transcriptional signals in Encephalitozoon cuniculi widespread among Microsporidia phylum: support for accurate structural genome annotation.</title>
        <authorList>
            <person name="Peyretaillade E."/>
            <person name="Goncalves O."/>
            <person name="Terrat S."/>
            <person name="Dugat-Bony E."/>
            <person name="Wincker P."/>
            <person name="Cornman R.S."/>
            <person name="Evans J.D."/>
            <person name="Delbac F."/>
            <person name="Peyret P."/>
        </authorList>
    </citation>
    <scope>NUCLEOTIDE SEQUENCE [LARGE SCALE GENOMIC DNA]</scope>
    <source>
        <strain evidence="2 3">GB-M1</strain>
    </source>
</reference>
<dbReference type="KEGG" id="ecu:ECU08_0985"/>
<dbReference type="GO" id="GO:0000398">
    <property type="term" value="P:mRNA splicing, via spliceosome"/>
    <property type="evidence" value="ECO:0007669"/>
    <property type="project" value="InterPro"/>
</dbReference>
<dbReference type="Pfam" id="PF03660">
    <property type="entry name" value="PHF5"/>
    <property type="match status" value="1"/>
</dbReference>
<evidence type="ECO:0000313" key="2">
    <source>
        <dbReference type="EMBL" id="CCI73967.1"/>
    </source>
</evidence>
<dbReference type="VEuPathDB" id="MicrosporidiaDB:ECU08_0985"/>
<dbReference type="STRING" id="284813.I7L8K7"/>
<organism evidence="2 3">
    <name type="scientific">Encephalitozoon cuniculi (strain GB-M1)</name>
    <name type="common">Microsporidian parasite</name>
    <dbReference type="NCBI Taxonomy" id="284813"/>
    <lineage>
        <taxon>Eukaryota</taxon>
        <taxon>Fungi</taxon>
        <taxon>Fungi incertae sedis</taxon>
        <taxon>Microsporidia</taxon>
        <taxon>Unikaryonidae</taxon>
        <taxon>Encephalitozoon</taxon>
    </lineage>
</organism>
<dbReference type="InParanoid" id="I7L8K7"/>
<sequence>MHLHTKPRCGKISTDKAAMVCDRCSGKCYICTLDAGTSPTRVYICTSCFHSTYKDRCIVCGLKDPRNTAHCCRECRLLQKNHDRCPVVIQ</sequence>